<dbReference type="KEGG" id="asoc:CB4_02794"/>
<dbReference type="SUPFAM" id="SSF140663">
    <property type="entry name" value="TTHA0068-like"/>
    <property type="match status" value="1"/>
</dbReference>
<dbReference type="Gene3D" id="1.10.3450.10">
    <property type="entry name" value="TTHA0068-like"/>
    <property type="match status" value="1"/>
</dbReference>
<organism evidence="1 2">
    <name type="scientific">Aneurinibacillus soli</name>
    <dbReference type="NCBI Taxonomy" id="1500254"/>
    <lineage>
        <taxon>Bacteria</taxon>
        <taxon>Bacillati</taxon>
        <taxon>Bacillota</taxon>
        <taxon>Bacilli</taxon>
        <taxon>Bacillales</taxon>
        <taxon>Paenibacillaceae</taxon>
        <taxon>Aneurinibacillus group</taxon>
        <taxon>Aneurinibacillus</taxon>
    </lineage>
</organism>
<evidence type="ECO:0000313" key="2">
    <source>
        <dbReference type="Proteomes" id="UP000217696"/>
    </source>
</evidence>
<dbReference type="InterPro" id="IPR023203">
    <property type="entry name" value="TTHA0068_sf"/>
</dbReference>
<dbReference type="Pfam" id="PF03745">
    <property type="entry name" value="DUF309"/>
    <property type="match status" value="1"/>
</dbReference>
<dbReference type="AlphaFoldDB" id="A0A0U4WJ71"/>
<protein>
    <submittedName>
        <fullName evidence="1">Uncharacterized protein</fullName>
    </submittedName>
</protein>
<accession>A0A0U4WJ71</accession>
<dbReference type="InterPro" id="IPR005500">
    <property type="entry name" value="DUF309"/>
</dbReference>
<gene>
    <name evidence="1" type="ORF">CB4_02794</name>
</gene>
<dbReference type="PANTHER" id="PTHR34796:SF1">
    <property type="entry name" value="EXPRESSED PROTEIN"/>
    <property type="match status" value="1"/>
</dbReference>
<keyword evidence="2" id="KW-1185">Reference proteome</keyword>
<dbReference type="PANTHER" id="PTHR34796">
    <property type="entry name" value="EXPRESSED PROTEIN"/>
    <property type="match status" value="1"/>
</dbReference>
<dbReference type="Proteomes" id="UP000217696">
    <property type="component" value="Chromosome"/>
</dbReference>
<name>A0A0U4WJ71_9BACL</name>
<proteinExistence type="predicted"/>
<dbReference type="OrthoDB" id="165483at2"/>
<sequence length="180" mass="20832">MTPKALLDYLVYFHAERDYFECHEVLEEYWKSLSSEQNRDVWVGLIQIAVGLYHQRRGNITGAKKILAASLTRLTPAELDWLGFAGDLLRDAIIERLHDIEAGLPYADLNLPLRPKLAAQCEMQCAMEGRHWLSPTNFADPFLIHKHKLRDRSAVIAERERRLSERTPNNQSRIDKPSHM</sequence>
<dbReference type="EMBL" id="AP017312">
    <property type="protein sequence ID" value="BAU28619.1"/>
    <property type="molecule type" value="Genomic_DNA"/>
</dbReference>
<dbReference type="RefSeq" id="WP_096466361.1">
    <property type="nucleotide sequence ID" value="NZ_AP017312.1"/>
</dbReference>
<evidence type="ECO:0000313" key="1">
    <source>
        <dbReference type="EMBL" id="BAU28619.1"/>
    </source>
</evidence>
<reference evidence="1 2" key="1">
    <citation type="submission" date="2015-12" db="EMBL/GenBank/DDBJ databases">
        <title>Genome sequence of Aneurinibacillus soli.</title>
        <authorList>
            <person name="Lee J.S."/>
            <person name="Lee K.C."/>
            <person name="Kim K.K."/>
            <person name="Lee B.W."/>
        </authorList>
    </citation>
    <scope>NUCLEOTIDE SEQUENCE [LARGE SCALE GENOMIC DNA]</scope>
    <source>
        <strain evidence="1 2">CB4</strain>
    </source>
</reference>